<reference evidence="1" key="1">
    <citation type="submission" date="2013-08" db="EMBL/GenBank/DDBJ databases">
        <title>Oryza genome evolution.</title>
        <authorList>
            <person name="Wing R.A."/>
            <person name="Panaud O."/>
            <person name="Oliveira A.C."/>
        </authorList>
    </citation>
    <scope>NUCLEOTIDE SEQUENCE</scope>
</reference>
<reference evidence="1" key="3">
    <citation type="submission" date="2018-05" db="EMBL/GenBank/DDBJ databases">
        <title>OgluRS3 (Oryza glumaepatula Reference Sequence Version 3).</title>
        <authorList>
            <person name="Zhang J."/>
            <person name="Kudrna D."/>
            <person name="Lee S."/>
            <person name="Talag J."/>
            <person name="Welchert J."/>
            <person name="Wing R.A."/>
        </authorList>
    </citation>
    <scope>NUCLEOTIDE SEQUENCE [LARGE SCALE GENOMIC DNA]</scope>
</reference>
<dbReference type="HOGENOM" id="CLU_1301375_0_0_1"/>
<dbReference type="Proteomes" id="UP000026961">
    <property type="component" value="Chromosome 1"/>
</dbReference>
<reference evidence="1" key="2">
    <citation type="submission" date="2015-04" db="UniProtKB">
        <authorList>
            <consortium name="EnsemblPlants"/>
        </authorList>
    </citation>
    <scope>IDENTIFICATION</scope>
</reference>
<dbReference type="EnsemblPlants" id="OGLUM01G22430.1">
    <property type="protein sequence ID" value="OGLUM01G22430.1"/>
    <property type="gene ID" value="OGLUM01G22430"/>
</dbReference>
<dbReference type="PANTHER" id="PTHR33170:SF2">
    <property type="entry name" value="OS12G0531500 PROTEIN"/>
    <property type="match status" value="1"/>
</dbReference>
<dbReference type="Gramene" id="OGLUM01G22430.1">
    <property type="protein sequence ID" value="OGLUM01G22430.1"/>
    <property type="gene ID" value="OGLUM01G22430"/>
</dbReference>
<evidence type="ECO:0000313" key="1">
    <source>
        <dbReference type="EnsemblPlants" id="OGLUM01G22430.1"/>
    </source>
</evidence>
<accession>A0A0D9YA88</accession>
<dbReference type="PANTHER" id="PTHR33170">
    <property type="entry name" value="DUF4283 DOMAIN-CONTAINING PROTEIN-RELATED"/>
    <property type="match status" value="1"/>
</dbReference>
<name>A0A0D9YA88_9ORYZ</name>
<dbReference type="STRING" id="40148.A0A0D9YA88"/>
<proteinExistence type="predicted"/>
<dbReference type="AlphaFoldDB" id="A0A0D9YA88"/>
<keyword evidence="2" id="KW-1185">Reference proteome</keyword>
<evidence type="ECO:0000313" key="2">
    <source>
        <dbReference type="Proteomes" id="UP000026961"/>
    </source>
</evidence>
<protein>
    <submittedName>
        <fullName evidence="1">Uncharacterized protein</fullName>
    </submittedName>
</protein>
<sequence length="212" mass="24007">MKKGKWVNDPRGENLFRLDSQKRPVDSRDVRDGKEEELAKKCYKCGKKGKSSHISTNCPDLNKEEGLKLCGDGMLGQVFHCLHIAISDEEVMKQPVVGLLALESGVCSESKIVAELKYLLEQHQQWDWKEVWVRAKGVPSIARSEKIMMKIAHLIGDPVEVDAISLIRETVRVKRELSSPSHQKTPNLDIRKTSEGENKTMMVKIMIVKRSS</sequence>
<organism evidence="1">
    <name type="scientific">Oryza glumipatula</name>
    <dbReference type="NCBI Taxonomy" id="40148"/>
    <lineage>
        <taxon>Eukaryota</taxon>
        <taxon>Viridiplantae</taxon>
        <taxon>Streptophyta</taxon>
        <taxon>Embryophyta</taxon>
        <taxon>Tracheophyta</taxon>
        <taxon>Spermatophyta</taxon>
        <taxon>Magnoliopsida</taxon>
        <taxon>Liliopsida</taxon>
        <taxon>Poales</taxon>
        <taxon>Poaceae</taxon>
        <taxon>BOP clade</taxon>
        <taxon>Oryzoideae</taxon>
        <taxon>Oryzeae</taxon>
        <taxon>Oryzinae</taxon>
        <taxon>Oryza</taxon>
    </lineage>
</organism>